<evidence type="ECO:0000256" key="2">
    <source>
        <dbReference type="SAM" id="Phobius"/>
    </source>
</evidence>
<evidence type="ECO:0000256" key="1">
    <source>
        <dbReference type="SAM" id="Coils"/>
    </source>
</evidence>
<dbReference type="InterPro" id="IPR043128">
    <property type="entry name" value="Rev_trsase/Diguanyl_cyclase"/>
</dbReference>
<dbReference type="PANTHER" id="PTHR33121">
    <property type="entry name" value="CYCLIC DI-GMP PHOSPHODIESTERASE PDEF"/>
    <property type="match status" value="1"/>
</dbReference>
<evidence type="ECO:0000313" key="5">
    <source>
        <dbReference type="EMBL" id="BDY12419.1"/>
    </source>
</evidence>
<dbReference type="InterPro" id="IPR050706">
    <property type="entry name" value="Cyclic-di-GMP_PDE-like"/>
</dbReference>
<name>A0ABM8FL40_9BACT</name>
<dbReference type="Gene3D" id="3.20.20.450">
    <property type="entry name" value="EAL domain"/>
    <property type="match status" value="1"/>
</dbReference>
<evidence type="ECO:0000259" key="4">
    <source>
        <dbReference type="PROSITE" id="PS50887"/>
    </source>
</evidence>
<dbReference type="SUPFAM" id="SSF55073">
    <property type="entry name" value="Nucleotide cyclase"/>
    <property type="match status" value="1"/>
</dbReference>
<dbReference type="CDD" id="cd01948">
    <property type="entry name" value="EAL"/>
    <property type="match status" value="1"/>
</dbReference>
<keyword evidence="1" id="KW-0175">Coiled coil</keyword>
<feature type="domain" description="GGDEF" evidence="4">
    <location>
        <begin position="246"/>
        <end position="374"/>
    </location>
</feature>
<dbReference type="InterPro" id="IPR001633">
    <property type="entry name" value="EAL_dom"/>
</dbReference>
<dbReference type="Pfam" id="PF00563">
    <property type="entry name" value="EAL"/>
    <property type="match status" value="1"/>
</dbReference>
<dbReference type="PANTHER" id="PTHR33121:SF71">
    <property type="entry name" value="OXYGEN SENSOR PROTEIN DOSP"/>
    <property type="match status" value="1"/>
</dbReference>
<dbReference type="SUPFAM" id="SSF141868">
    <property type="entry name" value="EAL domain-like"/>
    <property type="match status" value="1"/>
</dbReference>
<feature type="coiled-coil region" evidence="1">
    <location>
        <begin position="174"/>
        <end position="215"/>
    </location>
</feature>
<accession>A0ABM8FL40</accession>
<feature type="domain" description="EAL" evidence="3">
    <location>
        <begin position="384"/>
        <end position="631"/>
    </location>
</feature>
<keyword evidence="2" id="KW-1133">Transmembrane helix</keyword>
<dbReference type="SMART" id="SM00267">
    <property type="entry name" value="GGDEF"/>
    <property type="match status" value="1"/>
</dbReference>
<protein>
    <recommendedName>
        <fullName evidence="7">Diguanylate cyclase/phosphodiesterase</fullName>
    </recommendedName>
</protein>
<keyword evidence="6" id="KW-1185">Reference proteome</keyword>
<dbReference type="InterPro" id="IPR000160">
    <property type="entry name" value="GGDEF_dom"/>
</dbReference>
<dbReference type="CDD" id="cd01949">
    <property type="entry name" value="GGDEF"/>
    <property type="match status" value="1"/>
</dbReference>
<dbReference type="NCBIfam" id="TIGR00254">
    <property type="entry name" value="GGDEF"/>
    <property type="match status" value="1"/>
</dbReference>
<dbReference type="Proteomes" id="UP001321445">
    <property type="component" value="Chromosome"/>
</dbReference>
<keyword evidence="2" id="KW-0472">Membrane</keyword>
<keyword evidence="2" id="KW-0812">Transmembrane</keyword>
<dbReference type="PROSITE" id="PS50883">
    <property type="entry name" value="EAL"/>
    <property type="match status" value="1"/>
</dbReference>
<dbReference type="PROSITE" id="PS50887">
    <property type="entry name" value="GGDEF"/>
    <property type="match status" value="1"/>
</dbReference>
<sequence>MELNRHVERYNEQILEPLFKLGLLLSELHHDAMRTLIPITKEALKVERRLPYNHEEISKQFTSLLSNDIAFLDRKTYEAQILSLKNEWKVFEKKHEKLLKSLKKRDKRLEHLYSDYLFTYTNFQANLDALKKYLDSHFNDFIENEKKSITNTFYLAAVLAVSTLVLLFFLLQEVNTINRKLKKYLEEREDFQKRLAEANRALTDYSEKLEDEVKRRTEEALDHLMKNPLTKFPNRLSFIKKLGEFPTASIALFNIDHFRSYNDLFGAKVGDRIIQEYAAYLRQTIPYLYEIYHLQGDEFAIVEPNKKTSGTFQAMMKQVAQLVREFHYTDSNGNFVLQVSMGVAIDEEQALNKADMALRQAKSSNESLVFYSEALIGTHHYLENITMTKVLSSAIKQKRIVPYFQAIAETSSGKIVKYEVLARLIDEEGNVIPPGQFMQLAKQIKLYEKITKSIFEKAMDAIEKYGLHLNVNLSADDIHHLPIRDYIIDRLAMSQYSDHLTLELLESEETKNYEDVRAFIQRVKQYGVKIAIDDFGSGYSNFAKILKLRIDYLKIDGSFISKIDTDPDSKEFVEIIQKLAKTYDIETVAEYVSSESIYREVRAIGIDFAQGYHISKPKPLEEILIDNTRHTPLSVGFKRDTG</sequence>
<dbReference type="InterPro" id="IPR029787">
    <property type="entry name" value="Nucleotide_cyclase"/>
</dbReference>
<evidence type="ECO:0008006" key="7">
    <source>
        <dbReference type="Google" id="ProtNLM"/>
    </source>
</evidence>
<evidence type="ECO:0000313" key="6">
    <source>
        <dbReference type="Proteomes" id="UP001321445"/>
    </source>
</evidence>
<evidence type="ECO:0000259" key="3">
    <source>
        <dbReference type="PROSITE" id="PS50883"/>
    </source>
</evidence>
<dbReference type="Gene3D" id="3.30.70.270">
    <property type="match status" value="1"/>
</dbReference>
<dbReference type="SMART" id="SM00052">
    <property type="entry name" value="EAL"/>
    <property type="match status" value="1"/>
</dbReference>
<dbReference type="Pfam" id="PF00990">
    <property type="entry name" value="GGDEF"/>
    <property type="match status" value="1"/>
</dbReference>
<feature type="transmembrane region" description="Helical" evidence="2">
    <location>
        <begin position="153"/>
        <end position="171"/>
    </location>
</feature>
<organism evidence="5 6">
    <name type="scientific">Hydrogenimonas cancrithermarum</name>
    <dbReference type="NCBI Taxonomy" id="2993563"/>
    <lineage>
        <taxon>Bacteria</taxon>
        <taxon>Pseudomonadati</taxon>
        <taxon>Campylobacterota</taxon>
        <taxon>Epsilonproteobacteria</taxon>
        <taxon>Campylobacterales</taxon>
        <taxon>Hydrogenimonadaceae</taxon>
        <taxon>Hydrogenimonas</taxon>
    </lineage>
</organism>
<dbReference type="EMBL" id="AP027370">
    <property type="protein sequence ID" value="BDY12419.1"/>
    <property type="molecule type" value="Genomic_DNA"/>
</dbReference>
<dbReference type="InterPro" id="IPR035919">
    <property type="entry name" value="EAL_sf"/>
</dbReference>
<proteinExistence type="predicted"/>
<gene>
    <name evidence="5" type="ORF">HCR_07310</name>
</gene>
<reference evidence="5 6" key="1">
    <citation type="submission" date="2023-03" db="EMBL/GenBank/DDBJ databases">
        <title>Description of Hydrogenimonas sp. ISO32.</title>
        <authorList>
            <person name="Mino S."/>
            <person name="Fukazawa S."/>
            <person name="Sawabe T."/>
        </authorList>
    </citation>
    <scope>NUCLEOTIDE SEQUENCE [LARGE SCALE GENOMIC DNA]</scope>
    <source>
        <strain evidence="5 6">ISO32</strain>
    </source>
</reference>